<dbReference type="OrthoDB" id="446683at2759"/>
<dbReference type="Pfam" id="PF00756">
    <property type="entry name" value="Esterase"/>
    <property type="match status" value="1"/>
</dbReference>
<keyword evidence="4" id="KW-1185">Reference proteome</keyword>
<dbReference type="PANTHER" id="PTHR40841">
    <property type="entry name" value="SIDEROPHORE TRIACETYLFUSARININE C ESTERASE"/>
    <property type="match status" value="1"/>
</dbReference>
<proteinExistence type="inferred from homology"/>
<evidence type="ECO:0000313" key="3">
    <source>
        <dbReference type="EMBL" id="KAF4467189.1"/>
    </source>
</evidence>
<protein>
    <submittedName>
        <fullName evidence="3">Ferri-bacillibactin esterase</fullName>
    </submittedName>
</protein>
<dbReference type="EMBL" id="JAADYS010000776">
    <property type="protein sequence ID" value="KAF4467189.1"/>
    <property type="molecule type" value="Genomic_DNA"/>
</dbReference>
<comment type="similarity">
    <text evidence="1">Belongs to the esterase D family.</text>
</comment>
<dbReference type="PANTHER" id="PTHR40841:SF2">
    <property type="entry name" value="SIDEROPHORE-DEGRADING ESTERASE (EUROFUNG)"/>
    <property type="match status" value="1"/>
</dbReference>
<dbReference type="Gene3D" id="3.40.50.1820">
    <property type="entry name" value="alpha/beta hydrolase"/>
    <property type="match status" value="1"/>
</dbReference>
<organism evidence="3 4">
    <name type="scientific">Fusarium albosuccineum</name>
    <dbReference type="NCBI Taxonomy" id="1237068"/>
    <lineage>
        <taxon>Eukaryota</taxon>
        <taxon>Fungi</taxon>
        <taxon>Dikarya</taxon>
        <taxon>Ascomycota</taxon>
        <taxon>Pezizomycotina</taxon>
        <taxon>Sordariomycetes</taxon>
        <taxon>Hypocreomycetidae</taxon>
        <taxon>Hypocreales</taxon>
        <taxon>Nectriaceae</taxon>
        <taxon>Fusarium</taxon>
        <taxon>Fusarium decemcellulare species complex</taxon>
    </lineage>
</organism>
<dbReference type="InterPro" id="IPR052558">
    <property type="entry name" value="Siderophore_Hydrolase_D"/>
</dbReference>
<evidence type="ECO:0000256" key="1">
    <source>
        <dbReference type="ARBA" id="ARBA00005622"/>
    </source>
</evidence>
<reference evidence="3 4" key="1">
    <citation type="submission" date="2020-01" db="EMBL/GenBank/DDBJ databases">
        <title>Identification and distribution of gene clusters putatively required for synthesis of sphingolipid metabolism inhibitors in phylogenetically diverse species of the filamentous fungus Fusarium.</title>
        <authorList>
            <person name="Kim H.-S."/>
            <person name="Busman M."/>
            <person name="Brown D.W."/>
            <person name="Divon H."/>
            <person name="Uhlig S."/>
            <person name="Proctor R.H."/>
        </authorList>
    </citation>
    <scope>NUCLEOTIDE SEQUENCE [LARGE SCALE GENOMIC DNA]</scope>
    <source>
        <strain evidence="3 4">NRRL 20459</strain>
    </source>
</reference>
<evidence type="ECO:0000256" key="2">
    <source>
        <dbReference type="ARBA" id="ARBA00022801"/>
    </source>
</evidence>
<dbReference type="AlphaFoldDB" id="A0A8H4P9C4"/>
<gene>
    <name evidence="3" type="ORF">FALBO_5972</name>
</gene>
<comment type="caution">
    <text evidence="3">The sequence shown here is derived from an EMBL/GenBank/DDBJ whole genome shotgun (WGS) entry which is preliminary data.</text>
</comment>
<dbReference type="Proteomes" id="UP000554235">
    <property type="component" value="Unassembled WGS sequence"/>
</dbReference>
<accession>A0A8H4P9C4</accession>
<evidence type="ECO:0000313" key="4">
    <source>
        <dbReference type="Proteomes" id="UP000554235"/>
    </source>
</evidence>
<sequence length="310" mass="34884">MTQLPLAFEHANAHNSCQFTFLTRRGDFVIQVSWPLCWSEERVPPDEDHDKPVSTIYIVDGNAYFFTATDVVRRLEFTNHTRAVIVALGYPNKTCVYDKRRSGDLTPEASDGKYDIPPGPDGKPLLGPFGGASDFLDVIQSDLRPYIEDTLFKDAPLKAGPQALFGHSYGGLFILNALFTKPDAFDTFIAASPSVWFNHCSIVREQEARFNERKPPTGRAPRLLVMFGGAEQTLNRTPGDSDEKYGRKQKWASARKMKDNALELIERMKKSPQLRGVWQWEFEGEDHGGAAVCAVQRGLIRFLLDQKAEQ</sequence>
<dbReference type="GO" id="GO:0016788">
    <property type="term" value="F:hydrolase activity, acting on ester bonds"/>
    <property type="evidence" value="ECO:0007669"/>
    <property type="project" value="TreeGrafter"/>
</dbReference>
<name>A0A8H4P9C4_9HYPO</name>
<dbReference type="InterPro" id="IPR029058">
    <property type="entry name" value="AB_hydrolase_fold"/>
</dbReference>
<keyword evidence="2" id="KW-0378">Hydrolase</keyword>
<dbReference type="InterPro" id="IPR000801">
    <property type="entry name" value="Esterase-like"/>
</dbReference>
<dbReference type="SUPFAM" id="SSF53474">
    <property type="entry name" value="alpha/beta-Hydrolases"/>
    <property type="match status" value="1"/>
</dbReference>